<dbReference type="InterPro" id="IPR002347">
    <property type="entry name" value="SDR_fam"/>
</dbReference>
<dbReference type="AlphaFoldDB" id="A0A443QCX5"/>
<name>A0A443QCX5_9ACAR</name>
<dbReference type="EMBL" id="NCKV01058805">
    <property type="protein sequence ID" value="RWS00862.1"/>
    <property type="molecule type" value="Genomic_DNA"/>
</dbReference>
<dbReference type="Pfam" id="PF00106">
    <property type="entry name" value="adh_short"/>
    <property type="match status" value="1"/>
</dbReference>
<organism evidence="1 2">
    <name type="scientific">Leptotrombidium deliense</name>
    <dbReference type="NCBI Taxonomy" id="299467"/>
    <lineage>
        <taxon>Eukaryota</taxon>
        <taxon>Metazoa</taxon>
        <taxon>Ecdysozoa</taxon>
        <taxon>Arthropoda</taxon>
        <taxon>Chelicerata</taxon>
        <taxon>Arachnida</taxon>
        <taxon>Acari</taxon>
        <taxon>Acariformes</taxon>
        <taxon>Trombidiformes</taxon>
        <taxon>Prostigmata</taxon>
        <taxon>Anystina</taxon>
        <taxon>Parasitengona</taxon>
        <taxon>Trombiculoidea</taxon>
        <taxon>Trombiculidae</taxon>
        <taxon>Leptotrombidium</taxon>
    </lineage>
</organism>
<dbReference type="Gene3D" id="3.40.50.720">
    <property type="entry name" value="NAD(P)-binding Rossmann-like Domain"/>
    <property type="match status" value="1"/>
</dbReference>
<sequence>MSQTFLINLEHKVVIVTGSSSAIGAPTVVLFASLGSKVVVTGRNEDKVLNVSQQCEAVSPFKYKFEQKPN</sequence>
<dbReference type="InterPro" id="IPR036291">
    <property type="entry name" value="NAD(P)-bd_dom_sf"/>
</dbReference>
<dbReference type="PANTHER" id="PTHR43975">
    <property type="entry name" value="ZGC:101858"/>
    <property type="match status" value="1"/>
</dbReference>
<dbReference type="VEuPathDB" id="VectorBase:LDEU014436"/>
<evidence type="ECO:0000313" key="2">
    <source>
        <dbReference type="Proteomes" id="UP000288716"/>
    </source>
</evidence>
<reference evidence="1 2" key="1">
    <citation type="journal article" date="2018" name="Gigascience">
        <title>Genomes of trombidid mites reveal novel predicted allergens and laterally-transferred genes associated with secondary metabolism.</title>
        <authorList>
            <person name="Dong X."/>
            <person name="Chaisiri K."/>
            <person name="Xia D."/>
            <person name="Armstrong S.D."/>
            <person name="Fang Y."/>
            <person name="Donnelly M.J."/>
            <person name="Kadowaki T."/>
            <person name="McGarry J.W."/>
            <person name="Darby A.C."/>
            <person name="Makepeace B.L."/>
        </authorList>
    </citation>
    <scope>NUCLEOTIDE SEQUENCE [LARGE SCALE GENOMIC DNA]</scope>
    <source>
        <strain evidence="1">UoL-UT</strain>
    </source>
</reference>
<evidence type="ECO:0000313" key="1">
    <source>
        <dbReference type="EMBL" id="RWS00862.1"/>
    </source>
</evidence>
<comment type="caution">
    <text evidence="1">The sequence shown here is derived from an EMBL/GenBank/DDBJ whole genome shotgun (WGS) entry which is preliminary data.</text>
</comment>
<protein>
    <submittedName>
        <fullName evidence="1">Putative oxidoreductase-like protein</fullName>
    </submittedName>
</protein>
<dbReference type="STRING" id="299467.A0A443QCX5"/>
<dbReference type="SUPFAM" id="SSF51735">
    <property type="entry name" value="NAD(P)-binding Rossmann-fold domains"/>
    <property type="match status" value="1"/>
</dbReference>
<gene>
    <name evidence="1" type="ORF">B4U80_14795</name>
</gene>
<dbReference type="OrthoDB" id="7407672at2759"/>
<keyword evidence="2" id="KW-1185">Reference proteome</keyword>
<dbReference type="PANTHER" id="PTHR43975:SF2">
    <property type="entry name" value="EG:BACR7A4.14 PROTEIN-RELATED"/>
    <property type="match status" value="1"/>
</dbReference>
<accession>A0A443QCX5</accession>
<proteinExistence type="predicted"/>
<dbReference type="Proteomes" id="UP000288716">
    <property type="component" value="Unassembled WGS sequence"/>
</dbReference>